<comment type="subcellular location">
    <subcellularLocation>
        <location evidence="4">Nucleus</location>
        <location evidence="4">Nucleolus</location>
    </subcellularLocation>
</comment>
<gene>
    <name evidence="6" type="ORF">CC78DRAFT_561930</name>
</gene>
<keyword evidence="7" id="KW-1185">Reference proteome</keyword>
<name>A0A9P4K2S4_9PLEO</name>
<reference evidence="7" key="1">
    <citation type="journal article" date="2020" name="Stud. Mycol.">
        <title>101 Dothideomycetes genomes: A test case for predicting lifestyles and emergence of pathogens.</title>
        <authorList>
            <person name="Haridas S."/>
            <person name="Albert R."/>
            <person name="Binder M."/>
            <person name="Bloem J."/>
            <person name="LaButti K."/>
            <person name="Salamov A."/>
            <person name="Andreopoulos B."/>
            <person name="Baker S."/>
            <person name="Barry K."/>
            <person name="Bills G."/>
            <person name="Bluhm B."/>
            <person name="Cannon C."/>
            <person name="Castanera R."/>
            <person name="Culley D."/>
            <person name="Daum C."/>
            <person name="Ezra D."/>
            <person name="Gonzalez J."/>
            <person name="Henrissat B."/>
            <person name="Kuo A."/>
            <person name="Liang C."/>
            <person name="Lipzen A."/>
            <person name="Lutzoni F."/>
            <person name="Magnuson J."/>
            <person name="Mondo S."/>
            <person name="Nolan M."/>
            <person name="Ohm R."/>
            <person name="Pangilinan J."/>
            <person name="Park H.-J."/>
            <person name="Ramirez L."/>
            <person name="Alfaro M."/>
            <person name="Sun H."/>
            <person name="Tritt A."/>
            <person name="Yoshinaga Y."/>
            <person name="Zwiers L.-H."/>
            <person name="Turgeon B."/>
            <person name="Goodwin S."/>
            <person name="Spatafora J."/>
            <person name="Crous P."/>
            <person name="Grigoriev I."/>
        </authorList>
    </citation>
    <scope>NUCLEOTIDE SEQUENCE [LARGE SCALE GENOMIC DNA]</scope>
    <source>
        <strain evidence="7">CBS 304.66</strain>
    </source>
</reference>
<comment type="similarity">
    <text evidence="4">Belongs to the BMT2 family.</text>
</comment>
<protein>
    <recommendedName>
        <fullName evidence="4">25S rRNA adenine-N(1) methyltransferase</fullName>
        <ecNumber evidence="4">2.1.1.-</ecNumber>
    </recommendedName>
</protein>
<proteinExistence type="inferred from homology"/>
<accession>A0A9P4K2S4</accession>
<dbReference type="PANTHER" id="PTHR21008:SF1">
    <property type="entry name" value="25S RRNA (ADENINE(2142)-N(1))-METHYLTRANSFERASE"/>
    <property type="match status" value="1"/>
</dbReference>
<keyword evidence="3 4" id="KW-0949">S-adenosyl-L-methionine</keyword>
<comment type="function">
    <text evidence="4">S-adenosyl-L-methionine-dependent methyltransferase that specifically methylates the N(1) position of an adenine present in helix 65 in 25S rRNA.</text>
</comment>
<dbReference type="InterPro" id="IPR021867">
    <property type="entry name" value="Bmt2/SAMTOR"/>
</dbReference>
<dbReference type="AlphaFoldDB" id="A0A9P4K2S4"/>
<dbReference type="EMBL" id="ML986666">
    <property type="protein sequence ID" value="KAF2261046.1"/>
    <property type="molecule type" value="Genomic_DNA"/>
</dbReference>
<evidence type="ECO:0000256" key="3">
    <source>
        <dbReference type="ARBA" id="ARBA00022691"/>
    </source>
</evidence>
<keyword evidence="1 4" id="KW-0489">Methyltransferase</keyword>
<sequence>MTAKKRPKLLSHGRPPIINTKERERMSSKQSRNTIRTHHTLHKQRAAALKKGDKTLVENIDKAIEQNGGLKAYQAASKQGQSKTRGGDSSKVLVSWLREAGVINSSPSTVRERKRNAPLRLLEIGALSSENEISKFPRIIDVTRIDLNSQGSDIEKQDFMERPLPSSSNEAFDIISLSLVLNYVPDAAHRGEMLKRIARFLRESPERFLRESPERFLRESPESNATILPALFLVLPLPCVQNSRYLDERLLLEIMENLGFCLTHCRNTPKLCHYLLQMVGKSNRVKTGKKMIRDGPAMNNFCVVVE</sequence>
<feature type="binding site" evidence="4">
    <location>
        <position position="146"/>
    </location>
    <ligand>
        <name>S-adenosyl-L-methionine</name>
        <dbReference type="ChEBI" id="CHEBI:59789"/>
    </ligand>
</feature>
<dbReference type="InterPro" id="IPR029063">
    <property type="entry name" value="SAM-dependent_MTases_sf"/>
</dbReference>
<dbReference type="GO" id="GO:0016433">
    <property type="term" value="F:rRNA (adenine) methyltransferase activity"/>
    <property type="evidence" value="ECO:0007669"/>
    <property type="project" value="UniProtKB-UniRule"/>
</dbReference>
<dbReference type="OrthoDB" id="5954793at2759"/>
<dbReference type="SUPFAM" id="SSF53335">
    <property type="entry name" value="S-adenosyl-L-methionine-dependent methyltransferases"/>
    <property type="match status" value="1"/>
</dbReference>
<feature type="binding site" evidence="4">
    <location>
        <position position="125"/>
    </location>
    <ligand>
        <name>S-adenosyl-L-methionine</name>
        <dbReference type="ChEBI" id="CHEBI:59789"/>
    </ligand>
</feature>
<feature type="region of interest" description="Disordered" evidence="5">
    <location>
        <begin position="1"/>
        <end position="38"/>
    </location>
</feature>
<comment type="caution">
    <text evidence="6">The sequence shown here is derived from an EMBL/GenBank/DDBJ whole genome shotgun (WGS) entry which is preliminary data.</text>
</comment>
<dbReference type="EC" id="2.1.1.-" evidence="4"/>
<keyword evidence="4" id="KW-0539">Nucleus</keyword>
<evidence type="ECO:0000313" key="7">
    <source>
        <dbReference type="Proteomes" id="UP000800093"/>
    </source>
</evidence>
<dbReference type="GO" id="GO:0005730">
    <property type="term" value="C:nucleolus"/>
    <property type="evidence" value="ECO:0007669"/>
    <property type="project" value="UniProtKB-SubCell"/>
</dbReference>
<dbReference type="HAMAP" id="MF_03044">
    <property type="entry name" value="BMT2"/>
    <property type="match status" value="1"/>
</dbReference>
<evidence type="ECO:0000313" key="6">
    <source>
        <dbReference type="EMBL" id="KAF2261046.1"/>
    </source>
</evidence>
<dbReference type="Proteomes" id="UP000800093">
    <property type="component" value="Unassembled WGS sequence"/>
</dbReference>
<evidence type="ECO:0000256" key="2">
    <source>
        <dbReference type="ARBA" id="ARBA00022679"/>
    </source>
</evidence>
<evidence type="ECO:0000256" key="5">
    <source>
        <dbReference type="SAM" id="MobiDB-lite"/>
    </source>
</evidence>
<evidence type="ECO:0000256" key="1">
    <source>
        <dbReference type="ARBA" id="ARBA00022603"/>
    </source>
</evidence>
<dbReference type="Pfam" id="PF11968">
    <property type="entry name" value="Bmt2"/>
    <property type="match status" value="1"/>
</dbReference>
<feature type="compositionally biased region" description="Basic residues" evidence="5">
    <location>
        <begin position="1"/>
        <end position="11"/>
    </location>
</feature>
<evidence type="ECO:0000256" key="4">
    <source>
        <dbReference type="HAMAP-Rule" id="MF_03044"/>
    </source>
</evidence>
<dbReference type="PANTHER" id="PTHR21008">
    <property type="entry name" value="S-ADENOSYLMETHIONINE SENSOR UPSTREAM OF MTORC1-RELATED"/>
    <property type="match status" value="1"/>
</dbReference>
<keyword evidence="2 4" id="KW-0808">Transferase</keyword>
<organism evidence="6 7">
    <name type="scientific">Lojkania enalia</name>
    <dbReference type="NCBI Taxonomy" id="147567"/>
    <lineage>
        <taxon>Eukaryota</taxon>
        <taxon>Fungi</taxon>
        <taxon>Dikarya</taxon>
        <taxon>Ascomycota</taxon>
        <taxon>Pezizomycotina</taxon>
        <taxon>Dothideomycetes</taxon>
        <taxon>Pleosporomycetidae</taxon>
        <taxon>Pleosporales</taxon>
        <taxon>Pleosporales incertae sedis</taxon>
        <taxon>Lojkania</taxon>
    </lineage>
</organism>